<dbReference type="AlphaFoldDB" id="A0A1G2BJM5"/>
<protein>
    <submittedName>
        <fullName evidence="2">Uncharacterized protein</fullName>
    </submittedName>
</protein>
<proteinExistence type="predicted"/>
<gene>
    <name evidence="2" type="ORF">A2927_02170</name>
</gene>
<evidence type="ECO:0000313" key="3">
    <source>
        <dbReference type="Proteomes" id="UP000178849"/>
    </source>
</evidence>
<reference evidence="2 3" key="1">
    <citation type="journal article" date="2016" name="Nat. Commun.">
        <title>Thousands of microbial genomes shed light on interconnected biogeochemical processes in an aquifer system.</title>
        <authorList>
            <person name="Anantharaman K."/>
            <person name="Brown C.T."/>
            <person name="Hug L.A."/>
            <person name="Sharon I."/>
            <person name="Castelle C.J."/>
            <person name="Probst A.J."/>
            <person name="Thomas B.C."/>
            <person name="Singh A."/>
            <person name="Wilkins M.J."/>
            <person name="Karaoz U."/>
            <person name="Brodie E.L."/>
            <person name="Williams K.H."/>
            <person name="Hubbard S.S."/>
            <person name="Banfield J.F."/>
        </authorList>
    </citation>
    <scope>NUCLEOTIDE SEQUENCE [LARGE SCALE GENOMIC DNA]</scope>
</reference>
<accession>A0A1G2BJM5</accession>
<feature type="transmembrane region" description="Helical" evidence="1">
    <location>
        <begin position="177"/>
        <end position="193"/>
    </location>
</feature>
<evidence type="ECO:0000313" key="2">
    <source>
        <dbReference type="EMBL" id="OGY89374.1"/>
    </source>
</evidence>
<dbReference type="EMBL" id="MHKL01000020">
    <property type="protein sequence ID" value="OGY89374.1"/>
    <property type="molecule type" value="Genomic_DNA"/>
</dbReference>
<evidence type="ECO:0000256" key="1">
    <source>
        <dbReference type="SAM" id="Phobius"/>
    </source>
</evidence>
<feature type="transmembrane region" description="Helical" evidence="1">
    <location>
        <begin position="138"/>
        <end position="157"/>
    </location>
</feature>
<keyword evidence="1" id="KW-0812">Transmembrane</keyword>
<sequence length="208" mass="23507">MLSFLALTTTTGSGEQLMSAASQAVTETGSFFQNLDWTNPSWDLFIVLFFLIASIIYGLSLGRDRILVILIAIYMALAVVNYAPFAEKLVSGTTLEDFFLIRVLSFAAVFLILFFLLARSALLHTIGAHASHSSWWQVFVFSFLHVGLLISITLSFLPESFTSQLSPFTHNVFATENARFIWIILPIVVMALVRKPKRRRQREIDEYM</sequence>
<organism evidence="2 3">
    <name type="scientific">Candidatus Komeilibacteria bacterium RIFCSPLOWO2_01_FULL_45_10</name>
    <dbReference type="NCBI Taxonomy" id="1798550"/>
    <lineage>
        <taxon>Bacteria</taxon>
        <taxon>Candidatus Komeiliibacteriota</taxon>
    </lineage>
</organism>
<name>A0A1G2BJM5_9BACT</name>
<keyword evidence="1" id="KW-0472">Membrane</keyword>
<feature type="transmembrane region" description="Helical" evidence="1">
    <location>
        <begin position="40"/>
        <end position="59"/>
    </location>
</feature>
<comment type="caution">
    <text evidence="2">The sequence shown here is derived from an EMBL/GenBank/DDBJ whole genome shotgun (WGS) entry which is preliminary data.</text>
</comment>
<dbReference type="Proteomes" id="UP000178849">
    <property type="component" value="Unassembled WGS sequence"/>
</dbReference>
<feature type="transmembrane region" description="Helical" evidence="1">
    <location>
        <begin position="98"/>
        <end position="117"/>
    </location>
</feature>
<keyword evidence="1" id="KW-1133">Transmembrane helix</keyword>
<feature type="transmembrane region" description="Helical" evidence="1">
    <location>
        <begin position="66"/>
        <end position="86"/>
    </location>
</feature>